<feature type="region of interest" description="Disordered" evidence="1">
    <location>
        <begin position="155"/>
        <end position="186"/>
    </location>
</feature>
<evidence type="ECO:0000256" key="1">
    <source>
        <dbReference type="SAM" id="MobiDB-lite"/>
    </source>
</evidence>
<protein>
    <submittedName>
        <fullName evidence="2">Uncharacterized protein</fullName>
    </submittedName>
</protein>
<name>A0AAD6U0W3_9AGAR</name>
<dbReference type="AlphaFoldDB" id="A0AAD6U0W3"/>
<keyword evidence="3" id="KW-1185">Reference proteome</keyword>
<feature type="region of interest" description="Disordered" evidence="1">
    <location>
        <begin position="276"/>
        <end position="295"/>
    </location>
</feature>
<comment type="caution">
    <text evidence="2">The sequence shown here is derived from an EMBL/GenBank/DDBJ whole genome shotgun (WGS) entry which is preliminary data.</text>
</comment>
<sequence length="333" mass="36596">MVGLSLWSASEAFEFYWLTHLRTTFKYTESCLGSLESPKAEVKLLYGYVVRGYGPVHHAQIYRNYARAVCKIQKQFRVLTYWARSLASEYIKQVVRSILNLLFELGRESKLSIDKWRRPTPELSTPVSEQRTHALPSRGRADHALSRVALDGSWHRAPESAAPGRRATRVSRARRPAPPPCAPRESAALRLRSFGPPPDMSCASGGGDACVSPSASRVSAAGVRASPAVDPACLRLRGARWVRACRGCRRKTGLGADEFGQRRVYGLRRGDEHAGANLEENAATGARASRNRPFARERELRAGAGFDGGGGRSTRAGLDGARRGRRARALVSR</sequence>
<evidence type="ECO:0000313" key="3">
    <source>
        <dbReference type="Proteomes" id="UP001222325"/>
    </source>
</evidence>
<dbReference type="EMBL" id="JARJCN010000046">
    <property type="protein sequence ID" value="KAJ7082247.1"/>
    <property type="molecule type" value="Genomic_DNA"/>
</dbReference>
<organism evidence="2 3">
    <name type="scientific">Mycena belliarum</name>
    <dbReference type="NCBI Taxonomy" id="1033014"/>
    <lineage>
        <taxon>Eukaryota</taxon>
        <taxon>Fungi</taxon>
        <taxon>Dikarya</taxon>
        <taxon>Basidiomycota</taxon>
        <taxon>Agaricomycotina</taxon>
        <taxon>Agaricomycetes</taxon>
        <taxon>Agaricomycetidae</taxon>
        <taxon>Agaricales</taxon>
        <taxon>Marasmiineae</taxon>
        <taxon>Mycenaceae</taxon>
        <taxon>Mycena</taxon>
    </lineage>
</organism>
<reference evidence="2" key="1">
    <citation type="submission" date="2023-03" db="EMBL/GenBank/DDBJ databases">
        <title>Massive genome expansion in bonnet fungi (Mycena s.s.) driven by repeated elements and novel gene families across ecological guilds.</title>
        <authorList>
            <consortium name="Lawrence Berkeley National Laboratory"/>
            <person name="Harder C.B."/>
            <person name="Miyauchi S."/>
            <person name="Viragh M."/>
            <person name="Kuo A."/>
            <person name="Thoen E."/>
            <person name="Andreopoulos B."/>
            <person name="Lu D."/>
            <person name="Skrede I."/>
            <person name="Drula E."/>
            <person name="Henrissat B."/>
            <person name="Morin E."/>
            <person name="Kohler A."/>
            <person name="Barry K."/>
            <person name="LaButti K."/>
            <person name="Morin E."/>
            <person name="Salamov A."/>
            <person name="Lipzen A."/>
            <person name="Mereny Z."/>
            <person name="Hegedus B."/>
            <person name="Baldrian P."/>
            <person name="Stursova M."/>
            <person name="Weitz H."/>
            <person name="Taylor A."/>
            <person name="Grigoriev I.V."/>
            <person name="Nagy L.G."/>
            <person name="Martin F."/>
            <person name="Kauserud H."/>
        </authorList>
    </citation>
    <scope>NUCLEOTIDE SEQUENCE</scope>
    <source>
        <strain evidence="2">CBHHK173m</strain>
    </source>
</reference>
<evidence type="ECO:0000313" key="2">
    <source>
        <dbReference type="EMBL" id="KAJ7082247.1"/>
    </source>
</evidence>
<feature type="compositionally biased region" description="Basic residues" evidence="1">
    <location>
        <begin position="166"/>
        <end position="175"/>
    </location>
</feature>
<feature type="region of interest" description="Disordered" evidence="1">
    <location>
        <begin position="301"/>
        <end position="333"/>
    </location>
</feature>
<feature type="compositionally biased region" description="Basic residues" evidence="1">
    <location>
        <begin position="323"/>
        <end position="333"/>
    </location>
</feature>
<feature type="region of interest" description="Disordered" evidence="1">
    <location>
        <begin position="118"/>
        <end position="140"/>
    </location>
</feature>
<gene>
    <name evidence="2" type="ORF">B0H15DRAFT_952631</name>
</gene>
<accession>A0AAD6U0W3</accession>
<proteinExistence type="predicted"/>
<dbReference type="Proteomes" id="UP001222325">
    <property type="component" value="Unassembled WGS sequence"/>
</dbReference>